<dbReference type="RefSeq" id="WP_213495182.1">
    <property type="nucleotide sequence ID" value="NZ_CP074694.1"/>
</dbReference>
<evidence type="ECO:0000313" key="1">
    <source>
        <dbReference type="EMBL" id="QVL31301.1"/>
    </source>
</evidence>
<dbReference type="AlphaFoldDB" id="A0A8E6EXI6"/>
<reference evidence="1" key="1">
    <citation type="submission" date="2021-05" db="EMBL/GenBank/DDBJ databases">
        <title>Complete genome sequence of the cellulolytic planctomycete Telmatocola sphagniphila SP2T and characterization of the first cellulase from planctomycetes.</title>
        <authorList>
            <person name="Rakitin A.L."/>
            <person name="Beletsky A.V."/>
            <person name="Naumoff D.G."/>
            <person name="Kulichevskaya I.S."/>
            <person name="Mardanov A.V."/>
            <person name="Ravin N.V."/>
            <person name="Dedysh S.N."/>
        </authorList>
    </citation>
    <scope>NUCLEOTIDE SEQUENCE</scope>
    <source>
        <strain evidence="1">SP2T</strain>
    </source>
</reference>
<dbReference type="KEGG" id="tsph:KIH39_21000"/>
<gene>
    <name evidence="1" type="ORF">KIH39_21000</name>
</gene>
<sequence length="208" mass="23336">MAAEENKEQTESEWHEWYDQKSRLMEASLGREHDMVLHSMIPYSVGGGLDLYYFPNGIPGTAVATKELCEAPNEGPSNKVLGCYELVMFTRHAIDLDGGEDSPFGKANQNINAILNPMARYAEQAELNANETCEFPEDFEDIAGKCLVFDVYASHTDETVENFGLLAIIEVFRSEMEFAREKGGSVLIELLKQNGHYPYSDLDREPVV</sequence>
<organism evidence="1 2">
    <name type="scientific">Telmatocola sphagniphila</name>
    <dbReference type="NCBI Taxonomy" id="1123043"/>
    <lineage>
        <taxon>Bacteria</taxon>
        <taxon>Pseudomonadati</taxon>
        <taxon>Planctomycetota</taxon>
        <taxon>Planctomycetia</taxon>
        <taxon>Gemmatales</taxon>
        <taxon>Gemmataceae</taxon>
    </lineage>
</organism>
<proteinExistence type="predicted"/>
<keyword evidence="2" id="KW-1185">Reference proteome</keyword>
<dbReference type="EMBL" id="CP074694">
    <property type="protein sequence ID" value="QVL31301.1"/>
    <property type="molecule type" value="Genomic_DNA"/>
</dbReference>
<protein>
    <submittedName>
        <fullName evidence="1">Suppressor of fused domain protein</fullName>
    </submittedName>
</protein>
<accession>A0A8E6EXI6</accession>
<name>A0A8E6EXI6_9BACT</name>
<evidence type="ECO:0000313" key="2">
    <source>
        <dbReference type="Proteomes" id="UP000676194"/>
    </source>
</evidence>
<dbReference type="Proteomes" id="UP000676194">
    <property type="component" value="Chromosome"/>
</dbReference>